<dbReference type="PATRIC" id="fig|997761.3.peg.3638"/>
<evidence type="ECO:0000313" key="3">
    <source>
        <dbReference type="Proteomes" id="UP000007392"/>
    </source>
</evidence>
<reference evidence="2 3" key="1">
    <citation type="submission" date="2013-06" db="EMBL/GenBank/DDBJ databases">
        <title>Complete genome sequence of Paenibacillus mucilaginosus K02.</title>
        <authorList>
            <person name="Xiao B."/>
            <person name="Sun L."/>
            <person name="Xiao L."/>
            <person name="Lian B."/>
        </authorList>
    </citation>
    <scope>NUCLEOTIDE SEQUENCE [LARGE SCALE GENOMIC DNA]</scope>
    <source>
        <strain evidence="2 3">K02</strain>
    </source>
</reference>
<gene>
    <name evidence="2" type="ORF">B2K_18470</name>
</gene>
<dbReference type="RefSeq" id="WP_014651145.1">
    <property type="nucleotide sequence ID" value="NC_017672.3"/>
</dbReference>
<proteinExistence type="predicted"/>
<dbReference type="Gene3D" id="1.10.10.10">
    <property type="entry name" value="Winged helix-like DNA-binding domain superfamily/Winged helix DNA-binding domain"/>
    <property type="match status" value="1"/>
</dbReference>
<evidence type="ECO:0000256" key="1">
    <source>
        <dbReference type="ARBA" id="ARBA00023125"/>
    </source>
</evidence>
<dbReference type="KEGG" id="pmw:B2K_18470"/>
<dbReference type="EMBL" id="CP003422">
    <property type="protein sequence ID" value="AFH62682.1"/>
    <property type="molecule type" value="Genomic_DNA"/>
</dbReference>
<keyword evidence="1" id="KW-0238">DNA-binding</keyword>
<dbReference type="CDD" id="cd00090">
    <property type="entry name" value="HTH_ARSR"/>
    <property type="match status" value="1"/>
</dbReference>
<dbReference type="Pfam" id="PF13412">
    <property type="entry name" value="HTH_24"/>
    <property type="match status" value="1"/>
</dbReference>
<accession>I0BJY5</accession>
<dbReference type="OrthoDB" id="9781958at2"/>
<dbReference type="InterPro" id="IPR011991">
    <property type="entry name" value="ArsR-like_HTH"/>
</dbReference>
<organism evidence="2 3">
    <name type="scientific">Paenibacillus mucilaginosus K02</name>
    <dbReference type="NCBI Taxonomy" id="997761"/>
    <lineage>
        <taxon>Bacteria</taxon>
        <taxon>Bacillati</taxon>
        <taxon>Bacillota</taxon>
        <taxon>Bacilli</taxon>
        <taxon>Bacillales</taxon>
        <taxon>Paenibacillaceae</taxon>
        <taxon>Paenibacillus</taxon>
    </lineage>
</organism>
<protein>
    <submittedName>
        <fullName evidence="2">Transcriptional regulator</fullName>
    </submittedName>
</protein>
<name>I0BJY5_9BACL</name>
<dbReference type="InterPro" id="IPR036390">
    <property type="entry name" value="WH_DNA-bd_sf"/>
</dbReference>
<evidence type="ECO:0000313" key="2">
    <source>
        <dbReference type="EMBL" id="AFH62682.1"/>
    </source>
</evidence>
<dbReference type="InterPro" id="IPR036388">
    <property type="entry name" value="WH-like_DNA-bd_sf"/>
</dbReference>
<dbReference type="Proteomes" id="UP000007392">
    <property type="component" value="Chromosome"/>
</dbReference>
<dbReference type="HOGENOM" id="CLU_902760_0_0_9"/>
<dbReference type="GO" id="GO:0003677">
    <property type="term" value="F:DNA binding"/>
    <property type="evidence" value="ECO:0007669"/>
    <property type="project" value="UniProtKB-KW"/>
</dbReference>
<sequence length="309" mass="34795">MLELTIDEPDELVKVAHALASHTRIGIIKLLLKKPNLNIIEIAEALDIPVSTAATNVKVLEEAELILTSLQPASRGAMKVCSRNFDDVRMILNPIAFYKHSNKTVEVEMPIGHFVNFDILPTCGMANLSEMIVPEDEPESFYHPDCRSAEIIWFRQGWVEYRFPRSVDSTASISSIEFSLELCSEAPNYNNDWPSDITVWVNEVEIGTWISPGDFGDHRGKLNPPWWSDTSTQHGLLKTWRVDTERSTIDNEKCSSTVLADLNLLAKPYISLRIGVKPDAMHQGGINLFGKSFGDYAQAIIMRIQHKEE</sequence>
<dbReference type="SUPFAM" id="SSF46785">
    <property type="entry name" value="Winged helix' DNA-binding domain"/>
    <property type="match status" value="1"/>
</dbReference>
<dbReference type="AlphaFoldDB" id="I0BJY5"/>